<dbReference type="EMBL" id="VFIA01000054">
    <property type="protein sequence ID" value="MBC3794686.1"/>
    <property type="molecule type" value="Genomic_DNA"/>
</dbReference>
<dbReference type="Proteomes" id="UP000700732">
    <property type="component" value="Unassembled WGS sequence"/>
</dbReference>
<accession>A0ABR6WDQ2</accession>
<reference evidence="1 2" key="1">
    <citation type="submission" date="2019-06" db="EMBL/GenBank/DDBJ databases">
        <title>Spirosoma utsteinense sp. nov. isolated from Antarctic ice-free soils.</title>
        <authorList>
            <person name="Tahon G."/>
        </authorList>
    </citation>
    <scope>NUCLEOTIDE SEQUENCE [LARGE SCALE GENOMIC DNA]</scope>
    <source>
        <strain evidence="1 2">LMG 31447</strain>
    </source>
</reference>
<organism evidence="1 2">
    <name type="scientific">Spirosoma utsteinense</name>
    <dbReference type="NCBI Taxonomy" id="2585773"/>
    <lineage>
        <taxon>Bacteria</taxon>
        <taxon>Pseudomonadati</taxon>
        <taxon>Bacteroidota</taxon>
        <taxon>Cytophagia</taxon>
        <taxon>Cytophagales</taxon>
        <taxon>Cytophagaceae</taxon>
        <taxon>Spirosoma</taxon>
    </lineage>
</organism>
<proteinExistence type="predicted"/>
<evidence type="ECO:0000313" key="1">
    <source>
        <dbReference type="EMBL" id="MBC3794686.1"/>
    </source>
</evidence>
<gene>
    <name evidence="1" type="ORF">FH603_5218</name>
</gene>
<comment type="caution">
    <text evidence="1">The sequence shown here is derived from an EMBL/GenBank/DDBJ whole genome shotgun (WGS) entry which is preliminary data.</text>
</comment>
<name>A0ABR6WDQ2_9BACT</name>
<sequence length="31" mass="3565">MVKNTQKTARPGWGGLLKFVKDGNYRKRTDV</sequence>
<evidence type="ECO:0000313" key="2">
    <source>
        <dbReference type="Proteomes" id="UP000700732"/>
    </source>
</evidence>
<keyword evidence="2" id="KW-1185">Reference proteome</keyword>
<protein>
    <submittedName>
        <fullName evidence="1">Uncharacterized protein</fullName>
    </submittedName>
</protein>